<dbReference type="STRING" id="75743.A0A401PPY3"/>
<sequence length="88" mass="10362">MRQRYSRSESATNVRKLPILLEDMVMQLCSEIKELFVLESDMKPEAEVPFDLSFDTLEQLEQVFNPAVGYTLKYGSLFKWLISFMEME</sequence>
<dbReference type="PANTHER" id="PTHR33487">
    <property type="entry name" value="CILIA- AND FLAGELLA-ASSOCIATED PROTEIN 54"/>
    <property type="match status" value="1"/>
</dbReference>
<dbReference type="OrthoDB" id="2104158at2759"/>
<evidence type="ECO:0000313" key="1">
    <source>
        <dbReference type="EMBL" id="GCB75168.1"/>
    </source>
</evidence>
<reference evidence="1 2" key="1">
    <citation type="journal article" date="2018" name="Nat. Ecol. Evol.">
        <title>Shark genomes provide insights into elasmobranch evolution and the origin of vertebrates.</title>
        <authorList>
            <person name="Hara Y"/>
            <person name="Yamaguchi K"/>
            <person name="Onimaru K"/>
            <person name="Kadota M"/>
            <person name="Koyanagi M"/>
            <person name="Keeley SD"/>
            <person name="Tatsumi K"/>
            <person name="Tanaka K"/>
            <person name="Motone F"/>
            <person name="Kageyama Y"/>
            <person name="Nozu R"/>
            <person name="Adachi N"/>
            <person name="Nishimura O"/>
            <person name="Nakagawa R"/>
            <person name="Tanegashima C"/>
            <person name="Kiyatake I"/>
            <person name="Matsumoto R"/>
            <person name="Murakumo K"/>
            <person name="Nishida K"/>
            <person name="Terakita A"/>
            <person name="Kuratani S"/>
            <person name="Sato K"/>
            <person name="Hyodo S Kuraku.S."/>
        </authorList>
    </citation>
    <scope>NUCLEOTIDE SEQUENCE [LARGE SCALE GENOMIC DNA]</scope>
</reference>
<proteinExistence type="predicted"/>
<dbReference type="AlphaFoldDB" id="A0A401PPY3"/>
<accession>A0A401PPY3</accession>
<protein>
    <submittedName>
        <fullName evidence="1">Uncharacterized protein</fullName>
    </submittedName>
</protein>
<comment type="caution">
    <text evidence="1">The sequence shown here is derived from an EMBL/GenBank/DDBJ whole genome shotgun (WGS) entry which is preliminary data.</text>
</comment>
<dbReference type="GO" id="GO:0060271">
    <property type="term" value="P:cilium assembly"/>
    <property type="evidence" value="ECO:0007669"/>
    <property type="project" value="TreeGrafter"/>
</dbReference>
<gene>
    <name evidence="1" type="ORF">scyTo_0020329</name>
</gene>
<keyword evidence="2" id="KW-1185">Reference proteome</keyword>
<dbReference type="PANTHER" id="PTHR33487:SF1">
    <property type="entry name" value="CILIA- AND FLAGELLA-ASSOCIATED PROTEIN 54"/>
    <property type="match status" value="1"/>
</dbReference>
<name>A0A401PPY3_SCYTO</name>
<dbReference type="Proteomes" id="UP000288216">
    <property type="component" value="Unassembled WGS sequence"/>
</dbReference>
<dbReference type="EMBL" id="BFAA01016279">
    <property type="protein sequence ID" value="GCB75168.1"/>
    <property type="molecule type" value="Genomic_DNA"/>
</dbReference>
<organism evidence="1 2">
    <name type="scientific">Scyliorhinus torazame</name>
    <name type="common">Cloudy catshark</name>
    <name type="synonym">Catulus torazame</name>
    <dbReference type="NCBI Taxonomy" id="75743"/>
    <lineage>
        <taxon>Eukaryota</taxon>
        <taxon>Metazoa</taxon>
        <taxon>Chordata</taxon>
        <taxon>Craniata</taxon>
        <taxon>Vertebrata</taxon>
        <taxon>Chondrichthyes</taxon>
        <taxon>Elasmobranchii</taxon>
        <taxon>Galeomorphii</taxon>
        <taxon>Galeoidea</taxon>
        <taxon>Carcharhiniformes</taxon>
        <taxon>Scyliorhinidae</taxon>
        <taxon>Scyliorhinus</taxon>
    </lineage>
</organism>
<evidence type="ECO:0000313" key="2">
    <source>
        <dbReference type="Proteomes" id="UP000288216"/>
    </source>
</evidence>